<feature type="compositionally biased region" description="Low complexity" evidence="1">
    <location>
        <begin position="57"/>
        <end position="72"/>
    </location>
</feature>
<feature type="region of interest" description="Disordered" evidence="1">
    <location>
        <begin position="36"/>
        <end position="110"/>
    </location>
</feature>
<dbReference type="EMBL" id="JANPWB010000001">
    <property type="protein sequence ID" value="KAJ1216081.1"/>
    <property type="molecule type" value="Genomic_DNA"/>
</dbReference>
<gene>
    <name evidence="2" type="ORF">NDU88_003687</name>
</gene>
<proteinExistence type="predicted"/>
<accession>A0AAV7WT51</accession>
<protein>
    <submittedName>
        <fullName evidence="2">Uncharacterized protein</fullName>
    </submittedName>
</protein>
<reference evidence="2" key="1">
    <citation type="journal article" date="2022" name="bioRxiv">
        <title>Sequencing and chromosome-scale assembly of the giantPleurodeles waltlgenome.</title>
        <authorList>
            <person name="Brown T."/>
            <person name="Elewa A."/>
            <person name="Iarovenko S."/>
            <person name="Subramanian E."/>
            <person name="Araus A.J."/>
            <person name="Petzold A."/>
            <person name="Susuki M."/>
            <person name="Suzuki K.-i.T."/>
            <person name="Hayashi T."/>
            <person name="Toyoda A."/>
            <person name="Oliveira C."/>
            <person name="Osipova E."/>
            <person name="Leigh N.D."/>
            <person name="Simon A."/>
            <person name="Yun M.H."/>
        </authorList>
    </citation>
    <scope>NUCLEOTIDE SEQUENCE</scope>
    <source>
        <strain evidence="2">20211129_DDA</strain>
        <tissue evidence="2">Liver</tissue>
    </source>
</reference>
<evidence type="ECO:0000256" key="1">
    <source>
        <dbReference type="SAM" id="MobiDB-lite"/>
    </source>
</evidence>
<dbReference type="Proteomes" id="UP001066276">
    <property type="component" value="Chromosome 1_1"/>
</dbReference>
<dbReference type="AlphaFoldDB" id="A0AAV7WT51"/>
<organism evidence="2 3">
    <name type="scientific">Pleurodeles waltl</name>
    <name type="common">Iberian ribbed newt</name>
    <dbReference type="NCBI Taxonomy" id="8319"/>
    <lineage>
        <taxon>Eukaryota</taxon>
        <taxon>Metazoa</taxon>
        <taxon>Chordata</taxon>
        <taxon>Craniata</taxon>
        <taxon>Vertebrata</taxon>
        <taxon>Euteleostomi</taxon>
        <taxon>Amphibia</taxon>
        <taxon>Batrachia</taxon>
        <taxon>Caudata</taxon>
        <taxon>Salamandroidea</taxon>
        <taxon>Salamandridae</taxon>
        <taxon>Pleurodelinae</taxon>
        <taxon>Pleurodeles</taxon>
    </lineage>
</organism>
<evidence type="ECO:0000313" key="2">
    <source>
        <dbReference type="EMBL" id="KAJ1216081.1"/>
    </source>
</evidence>
<sequence>MGAGPAPSPPADHALRRSLSTHRRFIRCTAAWSLPSRGEMALQRPPLASAGAAGRIASPRESPASTTAASPAVPAPARPPTLRDRSPPRSSGPQAPPGTDSPGRWSPKVGCFQGLIVGPCRAM</sequence>
<evidence type="ECO:0000313" key="3">
    <source>
        <dbReference type="Proteomes" id="UP001066276"/>
    </source>
</evidence>
<keyword evidence="3" id="KW-1185">Reference proteome</keyword>
<name>A0AAV7WT51_PLEWA</name>
<comment type="caution">
    <text evidence="2">The sequence shown here is derived from an EMBL/GenBank/DDBJ whole genome shotgun (WGS) entry which is preliminary data.</text>
</comment>